<feature type="chain" id="PRO_5045391731" evidence="1">
    <location>
        <begin position="27"/>
        <end position="449"/>
    </location>
</feature>
<dbReference type="InterPro" id="IPR043504">
    <property type="entry name" value="Peptidase_S1_PA_chymotrypsin"/>
</dbReference>
<dbReference type="InterPro" id="IPR051333">
    <property type="entry name" value="CLIP_Serine_Protease"/>
</dbReference>
<keyword evidence="1" id="KW-0732">Signal</keyword>
<dbReference type="SUPFAM" id="SSF50494">
    <property type="entry name" value="Trypsin-like serine proteases"/>
    <property type="match status" value="1"/>
</dbReference>
<reference evidence="4" key="1">
    <citation type="submission" date="2025-08" db="UniProtKB">
        <authorList>
            <consortium name="RefSeq"/>
        </authorList>
    </citation>
    <scope>IDENTIFICATION</scope>
</reference>
<sequence length="449" mass="50005">MYSFYLVLSLCVLQVHPMALRGPVLARYQPCGLGVIYFDKITEILWRAEINLELYQNLQAVEIEIVFENEMTLYGLIVYQYRFVLFQVSHDSTILINNQSHNFTFIPKGGIPDIYHIYTSLTQRGNITTSVPTVESFRLNRMVLCNAFLKAADTLSSLDASRPGDAVNSHVCGRRSLDHAEVSYVRTEFAQPGDWPWHVAILIKKPFTDLANYQCGGNVISTTAVLTAGHCVFLENVLVDTNRIIIEAGLTNLNDFNQEGRQTLLAERVILHPDYSADQSTSDLAIVIVNKLRYTEYVQPICIWGPVYDKTALFGKQAVITGFGTTEQGMLSDTLRVTNIMVQNDTVCNDFAPDLYPLLLNEFTFCAGFGPNAGINPRNGDSGGGLIVPIKQSDHKVSWFLRGILSKCGLPTGQAICDPAYYVVYTDVGPHYGWIYHNGGLLFSSNVVS</sequence>
<dbReference type="InterPro" id="IPR009003">
    <property type="entry name" value="Peptidase_S1_PA"/>
</dbReference>
<dbReference type="SMART" id="SM00020">
    <property type="entry name" value="Tryp_SPc"/>
    <property type="match status" value="1"/>
</dbReference>
<gene>
    <name evidence="4" type="primary">LOC112047940</name>
</gene>
<feature type="domain" description="Peptidase S1" evidence="2">
    <location>
        <begin position="171"/>
        <end position="440"/>
    </location>
</feature>
<dbReference type="CDD" id="cd00190">
    <property type="entry name" value="Tryp_SPc"/>
    <property type="match status" value="1"/>
</dbReference>
<dbReference type="Pfam" id="PF00089">
    <property type="entry name" value="Trypsin"/>
    <property type="match status" value="1"/>
</dbReference>
<dbReference type="PROSITE" id="PS50240">
    <property type="entry name" value="TRYPSIN_DOM"/>
    <property type="match status" value="1"/>
</dbReference>
<organism evidence="3 4">
    <name type="scientific">Bicyclus anynana</name>
    <name type="common">Squinting bush brown butterfly</name>
    <dbReference type="NCBI Taxonomy" id="110368"/>
    <lineage>
        <taxon>Eukaryota</taxon>
        <taxon>Metazoa</taxon>
        <taxon>Ecdysozoa</taxon>
        <taxon>Arthropoda</taxon>
        <taxon>Hexapoda</taxon>
        <taxon>Insecta</taxon>
        <taxon>Pterygota</taxon>
        <taxon>Neoptera</taxon>
        <taxon>Endopterygota</taxon>
        <taxon>Lepidoptera</taxon>
        <taxon>Glossata</taxon>
        <taxon>Ditrysia</taxon>
        <taxon>Papilionoidea</taxon>
        <taxon>Nymphalidae</taxon>
        <taxon>Satyrinae</taxon>
        <taxon>Satyrini</taxon>
        <taxon>Mycalesina</taxon>
        <taxon>Bicyclus</taxon>
    </lineage>
</organism>
<dbReference type="GO" id="GO:0008233">
    <property type="term" value="F:peptidase activity"/>
    <property type="evidence" value="ECO:0007669"/>
    <property type="project" value="UniProtKB-KW"/>
</dbReference>
<dbReference type="PROSITE" id="PS00134">
    <property type="entry name" value="TRYPSIN_HIS"/>
    <property type="match status" value="1"/>
</dbReference>
<proteinExistence type="predicted"/>
<dbReference type="PANTHER" id="PTHR24260:SF143">
    <property type="entry name" value="SERINE PROTEASE GD-LIKE PROTEIN"/>
    <property type="match status" value="1"/>
</dbReference>
<keyword evidence="3" id="KW-1185">Reference proteome</keyword>
<dbReference type="Proteomes" id="UP001652582">
    <property type="component" value="Chromosome 12"/>
</dbReference>
<evidence type="ECO:0000313" key="4">
    <source>
        <dbReference type="RefSeq" id="XP_052740759.1"/>
    </source>
</evidence>
<dbReference type="GO" id="GO:0006508">
    <property type="term" value="P:proteolysis"/>
    <property type="evidence" value="ECO:0007669"/>
    <property type="project" value="UniProtKB-KW"/>
</dbReference>
<dbReference type="Gene3D" id="2.40.10.10">
    <property type="entry name" value="Trypsin-like serine proteases"/>
    <property type="match status" value="1"/>
</dbReference>
<dbReference type="RefSeq" id="XP_052740759.1">
    <property type="nucleotide sequence ID" value="XM_052884799.1"/>
</dbReference>
<feature type="signal peptide" evidence="1">
    <location>
        <begin position="1"/>
        <end position="26"/>
    </location>
</feature>
<dbReference type="InterPro" id="IPR001254">
    <property type="entry name" value="Trypsin_dom"/>
</dbReference>
<name>A0ABM3LNU7_BICAN</name>
<dbReference type="PANTHER" id="PTHR24260">
    <property type="match status" value="1"/>
</dbReference>
<dbReference type="InterPro" id="IPR018114">
    <property type="entry name" value="TRYPSIN_HIS"/>
</dbReference>
<protein>
    <submittedName>
        <fullName evidence="4">Serine protease gd</fullName>
    </submittedName>
</protein>
<evidence type="ECO:0000313" key="3">
    <source>
        <dbReference type="Proteomes" id="UP001652582"/>
    </source>
</evidence>
<evidence type="ECO:0000259" key="2">
    <source>
        <dbReference type="PROSITE" id="PS50240"/>
    </source>
</evidence>
<dbReference type="GeneID" id="112047940"/>
<accession>A0ABM3LNU7</accession>
<keyword evidence="4" id="KW-0645">Protease</keyword>
<evidence type="ECO:0000256" key="1">
    <source>
        <dbReference type="SAM" id="SignalP"/>
    </source>
</evidence>
<keyword evidence="4" id="KW-0378">Hydrolase</keyword>